<keyword evidence="6 9" id="KW-1133">Transmembrane helix</keyword>
<dbReference type="InterPro" id="IPR055348">
    <property type="entry name" value="DctQ"/>
</dbReference>
<evidence type="ECO:0000256" key="3">
    <source>
        <dbReference type="ARBA" id="ARBA00022475"/>
    </source>
</evidence>
<keyword evidence="7 9" id="KW-0472">Membrane</keyword>
<evidence type="ECO:0000256" key="2">
    <source>
        <dbReference type="ARBA" id="ARBA00022448"/>
    </source>
</evidence>
<organism evidence="11 12">
    <name type="scientific">Noviherbaspirillum suwonense</name>
    <dbReference type="NCBI Taxonomy" id="1224511"/>
    <lineage>
        <taxon>Bacteria</taxon>
        <taxon>Pseudomonadati</taxon>
        <taxon>Pseudomonadota</taxon>
        <taxon>Betaproteobacteria</taxon>
        <taxon>Burkholderiales</taxon>
        <taxon>Oxalobacteraceae</taxon>
        <taxon>Noviherbaspirillum</taxon>
    </lineage>
</organism>
<dbReference type="PANTHER" id="PTHR35011">
    <property type="entry name" value="2,3-DIKETO-L-GULONATE TRAP TRANSPORTER SMALL PERMEASE PROTEIN YIAM"/>
    <property type="match status" value="1"/>
</dbReference>
<comment type="similarity">
    <text evidence="8 9">Belongs to the TRAP transporter small permease family.</text>
</comment>
<evidence type="ECO:0000313" key="12">
    <source>
        <dbReference type="Proteomes" id="UP001158049"/>
    </source>
</evidence>
<dbReference type="Pfam" id="PF04290">
    <property type="entry name" value="DctQ"/>
    <property type="match status" value="1"/>
</dbReference>
<evidence type="ECO:0000259" key="10">
    <source>
        <dbReference type="Pfam" id="PF04290"/>
    </source>
</evidence>
<evidence type="ECO:0000256" key="5">
    <source>
        <dbReference type="ARBA" id="ARBA00022692"/>
    </source>
</evidence>
<evidence type="ECO:0000256" key="4">
    <source>
        <dbReference type="ARBA" id="ARBA00022519"/>
    </source>
</evidence>
<evidence type="ECO:0000256" key="1">
    <source>
        <dbReference type="ARBA" id="ARBA00004429"/>
    </source>
</evidence>
<dbReference type="RefSeq" id="WP_283444664.1">
    <property type="nucleotide sequence ID" value="NZ_FXUL01000023.1"/>
</dbReference>
<comment type="caution">
    <text evidence="11">The sequence shown here is derived from an EMBL/GenBank/DDBJ whole genome shotgun (WGS) entry which is preliminary data.</text>
</comment>
<comment type="function">
    <text evidence="9">Part of the tripartite ATP-independent periplasmic (TRAP) transport system.</text>
</comment>
<feature type="domain" description="Tripartite ATP-independent periplasmic transporters DctQ component" evidence="10">
    <location>
        <begin position="33"/>
        <end position="164"/>
    </location>
</feature>
<keyword evidence="4 9" id="KW-0997">Cell inner membrane</keyword>
<evidence type="ECO:0000256" key="6">
    <source>
        <dbReference type="ARBA" id="ARBA00022989"/>
    </source>
</evidence>
<accession>A0ABY1QMP5</accession>
<evidence type="ECO:0000313" key="11">
    <source>
        <dbReference type="EMBL" id="SMP75717.1"/>
    </source>
</evidence>
<comment type="subcellular location">
    <subcellularLocation>
        <location evidence="1 9">Cell inner membrane</location>
        <topology evidence="1 9">Multi-pass membrane protein</topology>
    </subcellularLocation>
</comment>
<keyword evidence="2 9" id="KW-0813">Transport</keyword>
<name>A0ABY1QMP5_9BURK</name>
<gene>
    <name evidence="11" type="ORF">SAMN06295970_12344</name>
</gene>
<dbReference type="EMBL" id="FXUL01000023">
    <property type="protein sequence ID" value="SMP75717.1"/>
    <property type="molecule type" value="Genomic_DNA"/>
</dbReference>
<feature type="transmembrane region" description="Helical" evidence="9">
    <location>
        <begin position="138"/>
        <end position="156"/>
    </location>
</feature>
<protein>
    <recommendedName>
        <fullName evidence="9">TRAP transporter small permease protein</fullName>
    </recommendedName>
</protein>
<keyword evidence="5 9" id="KW-0812">Transmembrane</keyword>
<dbReference type="InterPro" id="IPR007387">
    <property type="entry name" value="TRAP_DctQ"/>
</dbReference>
<evidence type="ECO:0000256" key="9">
    <source>
        <dbReference type="RuleBase" id="RU369079"/>
    </source>
</evidence>
<sequence length="170" mass="19322">MSELPEKKDAPEDQPRVPIKIEEACAALAMALICVITFANVLVRYFTNVSFAFTEEFSIFLMVVLTLFGAAAAFARDRHIRMTFIVERLPASLARPLEILVLLLGMLMFAVMAWYGYFLFLDDWQYDTTSPGIGIPQWLYSLWLPLLSVVIFLRILGRLVRTVRNAGSRP</sequence>
<feature type="transmembrane region" description="Helical" evidence="9">
    <location>
        <begin position="24"/>
        <end position="45"/>
    </location>
</feature>
<feature type="transmembrane region" description="Helical" evidence="9">
    <location>
        <begin position="57"/>
        <end position="75"/>
    </location>
</feature>
<evidence type="ECO:0000256" key="8">
    <source>
        <dbReference type="ARBA" id="ARBA00038436"/>
    </source>
</evidence>
<dbReference type="Proteomes" id="UP001158049">
    <property type="component" value="Unassembled WGS sequence"/>
</dbReference>
<comment type="subunit">
    <text evidence="9">The complex comprises the extracytoplasmic solute receptor protein and the two transmembrane proteins.</text>
</comment>
<proteinExistence type="inferred from homology"/>
<dbReference type="PANTHER" id="PTHR35011:SF2">
    <property type="entry name" value="2,3-DIKETO-L-GULONATE TRAP TRANSPORTER SMALL PERMEASE PROTEIN YIAM"/>
    <property type="match status" value="1"/>
</dbReference>
<evidence type="ECO:0000256" key="7">
    <source>
        <dbReference type="ARBA" id="ARBA00023136"/>
    </source>
</evidence>
<keyword evidence="12" id="KW-1185">Reference proteome</keyword>
<feature type="transmembrane region" description="Helical" evidence="9">
    <location>
        <begin position="96"/>
        <end position="118"/>
    </location>
</feature>
<keyword evidence="3" id="KW-1003">Cell membrane</keyword>
<reference evidence="11 12" key="1">
    <citation type="submission" date="2017-05" db="EMBL/GenBank/DDBJ databases">
        <authorList>
            <person name="Varghese N."/>
            <person name="Submissions S."/>
        </authorList>
    </citation>
    <scope>NUCLEOTIDE SEQUENCE [LARGE SCALE GENOMIC DNA]</scope>
    <source>
        <strain evidence="11 12">DSM 26001</strain>
    </source>
</reference>